<dbReference type="Proteomes" id="UP000281474">
    <property type="component" value="Unassembled WGS sequence"/>
</dbReference>
<comment type="caution">
    <text evidence="2">The sequence shown here is derived from an EMBL/GenBank/DDBJ whole genome shotgun (WGS) entry which is preliminary data.</text>
</comment>
<reference evidence="2 3" key="1">
    <citation type="submission" date="2018-09" db="EMBL/GenBank/DDBJ databases">
        <title>Phylogeny of the Shewanellaceae, and recommendation for two new genera, Pseudoshewanella and Parashewanella.</title>
        <authorList>
            <person name="Wang G."/>
        </authorList>
    </citation>
    <scope>NUCLEOTIDE SEQUENCE [LARGE SCALE GENOMIC DNA]</scope>
    <source>
        <strain evidence="2 3">C51</strain>
    </source>
</reference>
<gene>
    <name evidence="2" type="ORF">D5018_09720</name>
</gene>
<keyword evidence="1" id="KW-0732">Signal</keyword>
<proteinExistence type="predicted"/>
<accession>A0A3L8PZI8</accession>
<feature type="signal peptide" evidence="1">
    <location>
        <begin position="1"/>
        <end position="22"/>
    </location>
</feature>
<evidence type="ECO:0008006" key="4">
    <source>
        <dbReference type="Google" id="ProtNLM"/>
    </source>
</evidence>
<evidence type="ECO:0000256" key="1">
    <source>
        <dbReference type="SAM" id="SignalP"/>
    </source>
</evidence>
<sequence>MKTKIISLLLLGLCALSSSLNAKEIGSWNQIKFKSNPAVNLHHFIFEVARTGNDITEQGWQDSLTQQEQAQLRELVAYYKSNFIGKRRSAMRTMPWLQNVSRSLTQYQDGMRIQLENKKHLELFKQAFPIYKSKLWQTHDEYNKAWLSDLLVKLNKYGLKIQTRLEDRFEAPLFAANEHPVDIVYFAGHRNGAFTHEWPYTMINSSRSDYQGYASLEMIFHEVTHAHAESNLSKTITSEFNKLGLEQNRNIWHPIQFYIVGKTTEEVLANNGIKYTQYATNTIFKRGYFSKFTPTVMKYWHGYPTAKNASLKEVVIGMAQGMSEKAKSKNTL</sequence>
<evidence type="ECO:0000313" key="2">
    <source>
        <dbReference type="EMBL" id="RLV59948.1"/>
    </source>
</evidence>
<evidence type="ECO:0000313" key="3">
    <source>
        <dbReference type="Proteomes" id="UP000281474"/>
    </source>
</evidence>
<keyword evidence="3" id="KW-1185">Reference proteome</keyword>
<name>A0A3L8PZI8_9GAMM</name>
<feature type="chain" id="PRO_5018255532" description="DUF2268 domain-containing protein" evidence="1">
    <location>
        <begin position="23"/>
        <end position="332"/>
    </location>
</feature>
<dbReference type="EMBL" id="QZEI01000024">
    <property type="protein sequence ID" value="RLV59948.1"/>
    <property type="molecule type" value="Genomic_DNA"/>
</dbReference>
<organism evidence="2 3">
    <name type="scientific">Parashewanella curva</name>
    <dbReference type="NCBI Taxonomy" id="2338552"/>
    <lineage>
        <taxon>Bacteria</taxon>
        <taxon>Pseudomonadati</taxon>
        <taxon>Pseudomonadota</taxon>
        <taxon>Gammaproteobacteria</taxon>
        <taxon>Alteromonadales</taxon>
        <taxon>Shewanellaceae</taxon>
        <taxon>Parashewanella</taxon>
    </lineage>
</organism>
<dbReference type="AlphaFoldDB" id="A0A3L8PZI8"/>
<dbReference type="OrthoDB" id="6282766at2"/>
<protein>
    <recommendedName>
        <fullName evidence="4">DUF2268 domain-containing protein</fullName>
    </recommendedName>
</protein>
<dbReference type="RefSeq" id="WP_121838809.1">
    <property type="nucleotide sequence ID" value="NZ_ML014773.1"/>
</dbReference>